<dbReference type="Proteomes" id="UP001500021">
    <property type="component" value="Unassembled WGS sequence"/>
</dbReference>
<accession>A0ABN1L9G7</accession>
<name>A0ABN1L9G7_9GAMM</name>
<dbReference type="NCBIfam" id="NF008400">
    <property type="entry name" value="PRK11199.1"/>
    <property type="match status" value="1"/>
</dbReference>
<gene>
    <name evidence="6" type="primary">tyrA</name>
    <name evidence="6" type="ORF">GCM10009111_27530</name>
</gene>
<dbReference type="RefSeq" id="WP_215979357.1">
    <property type="nucleotide sequence ID" value="NZ_BAAAFA010000009.1"/>
</dbReference>
<dbReference type="PANTHER" id="PTHR21363">
    <property type="entry name" value="PREPHENATE DEHYDROGENASE"/>
    <property type="match status" value="1"/>
</dbReference>
<dbReference type="InterPro" id="IPR008244">
    <property type="entry name" value="Chor_mut/prephenate_DH_T"/>
</dbReference>
<dbReference type="InterPro" id="IPR003099">
    <property type="entry name" value="Prephen_DH"/>
</dbReference>
<organism evidence="6 7">
    <name type="scientific">Colwellia asteriadis</name>
    <dbReference type="NCBI Taxonomy" id="517723"/>
    <lineage>
        <taxon>Bacteria</taxon>
        <taxon>Pseudomonadati</taxon>
        <taxon>Pseudomonadota</taxon>
        <taxon>Gammaproteobacteria</taxon>
        <taxon>Alteromonadales</taxon>
        <taxon>Colwelliaceae</taxon>
        <taxon>Colwellia</taxon>
    </lineage>
</organism>
<proteinExistence type="predicted"/>
<keyword evidence="2" id="KW-0963">Cytoplasm</keyword>
<comment type="pathway">
    <text evidence="2">Metabolic intermediate biosynthesis; prephenate biosynthesis; prephenate from chorismate: step 1/1.</text>
</comment>
<dbReference type="InterPro" id="IPR046825">
    <property type="entry name" value="PDH_C"/>
</dbReference>
<keyword evidence="2" id="KW-0827">Tyrosine biosynthesis</keyword>
<evidence type="ECO:0000259" key="4">
    <source>
        <dbReference type="PROSITE" id="PS51168"/>
    </source>
</evidence>
<evidence type="ECO:0000313" key="6">
    <source>
        <dbReference type="EMBL" id="GAA0821081.1"/>
    </source>
</evidence>
<keyword evidence="7" id="KW-1185">Reference proteome</keyword>
<dbReference type="InterPro" id="IPR011277">
    <property type="entry name" value="CM_T"/>
</dbReference>
<evidence type="ECO:0000259" key="5">
    <source>
        <dbReference type="PROSITE" id="PS51176"/>
    </source>
</evidence>
<keyword evidence="2" id="KW-0028">Amino-acid biosynthesis</keyword>
<comment type="caution">
    <text evidence="6">The sequence shown here is derived from an EMBL/GenBank/DDBJ whole genome shotgun (WGS) entry which is preliminary data.</text>
</comment>
<dbReference type="InterPro" id="IPR002701">
    <property type="entry name" value="CM_II_prokaryot"/>
</dbReference>
<dbReference type="EMBL" id="BAAAFA010000009">
    <property type="protein sequence ID" value="GAA0821081.1"/>
    <property type="molecule type" value="Genomic_DNA"/>
</dbReference>
<reference evidence="6 7" key="1">
    <citation type="journal article" date="2019" name="Int. J. Syst. Evol. Microbiol.">
        <title>The Global Catalogue of Microorganisms (GCM) 10K type strain sequencing project: providing services to taxonomists for standard genome sequencing and annotation.</title>
        <authorList>
            <consortium name="The Broad Institute Genomics Platform"/>
            <consortium name="The Broad Institute Genome Sequencing Center for Infectious Disease"/>
            <person name="Wu L."/>
            <person name="Ma J."/>
        </authorList>
    </citation>
    <scope>NUCLEOTIDE SEQUENCE [LARGE SCALE GENOMIC DNA]</scope>
    <source>
        <strain evidence="6 7">JCM 15608</strain>
    </source>
</reference>
<protein>
    <recommendedName>
        <fullName evidence="2">T-protein</fullName>
    </recommendedName>
</protein>
<dbReference type="Pfam" id="PF02153">
    <property type="entry name" value="PDH_N"/>
    <property type="match status" value="1"/>
</dbReference>
<dbReference type="SMART" id="SM00830">
    <property type="entry name" value="CM_2"/>
    <property type="match status" value="1"/>
</dbReference>
<evidence type="ECO:0000256" key="1">
    <source>
        <dbReference type="ARBA" id="ARBA00023002"/>
    </source>
</evidence>
<dbReference type="Pfam" id="PF20463">
    <property type="entry name" value="PDH_C"/>
    <property type="match status" value="1"/>
</dbReference>
<dbReference type="InterPro" id="IPR050812">
    <property type="entry name" value="Preph/Arog_dehydrog"/>
</dbReference>
<dbReference type="InterPro" id="IPR046826">
    <property type="entry name" value="PDH_N"/>
</dbReference>
<dbReference type="PIRSF" id="PIRSF001499">
    <property type="entry name" value="Chor_mut_pdh_Tpr"/>
    <property type="match status" value="1"/>
</dbReference>
<sequence length="383" mass="43483">MSNIDNNADFDNKLNALRNEIDDIDSELVNLLRRRLSVTTKVGELKSGVGMPIYDPVREASLFKKRRQQASEAGLSPALIEDVLRRLMRDSYVSQDASGYRCVNPDCNKVVVVGGKGQLGSVFVDLFTRSNYQVAIIEQEDWPNSAAILADASVVIVAVPIRLTSMVIHHLNQLPSDCILADLTSIKESPLYEMKKAHQGPVVGLHPMFGPDVTGLIKQTIIACEGRFPEKYQWLLQQFQVWGAKIYPVEAHEHDQAMSMVQVMRHFSTIAYGYHLMAEGADIEKLVDMSSPIYRLELIMVGRLFAQDPVLYADIIFSNKENVNMMKRFAYRFLELLEDVEQDDKDAFVDMFKHVSDWFGDYAETFLEESKLMLLKANELKKH</sequence>
<keyword evidence="1 2" id="KW-0560">Oxidoreductase</keyword>
<dbReference type="Pfam" id="PF01817">
    <property type="entry name" value="CM_2"/>
    <property type="match status" value="1"/>
</dbReference>
<keyword evidence="2" id="KW-0520">NAD</keyword>
<feature type="domain" description="Chorismate mutase" evidence="4">
    <location>
        <begin position="8"/>
        <end position="99"/>
    </location>
</feature>
<evidence type="ECO:0000256" key="3">
    <source>
        <dbReference type="SAM" id="Coils"/>
    </source>
</evidence>
<dbReference type="PROSITE" id="PS51176">
    <property type="entry name" value="PDH_ADH"/>
    <property type="match status" value="1"/>
</dbReference>
<keyword evidence="2" id="KW-0413">Isomerase</keyword>
<evidence type="ECO:0000256" key="2">
    <source>
        <dbReference type="PIRNR" id="PIRNR001499"/>
    </source>
</evidence>
<dbReference type="PANTHER" id="PTHR21363:SF0">
    <property type="entry name" value="PREPHENATE DEHYDROGENASE [NADP(+)]"/>
    <property type="match status" value="1"/>
</dbReference>
<keyword evidence="3" id="KW-0175">Coiled coil</keyword>
<feature type="domain" description="Prephenate/arogenate dehydrogenase" evidence="5">
    <location>
        <begin position="108"/>
        <end position="370"/>
    </location>
</feature>
<keyword evidence="2" id="KW-0057">Aromatic amino acid biosynthesis</keyword>
<feature type="coiled-coil region" evidence="3">
    <location>
        <begin position="7"/>
        <end position="34"/>
    </location>
</feature>
<dbReference type="NCBIfam" id="TIGR01799">
    <property type="entry name" value="CM_T"/>
    <property type="match status" value="1"/>
</dbReference>
<evidence type="ECO:0000313" key="7">
    <source>
        <dbReference type="Proteomes" id="UP001500021"/>
    </source>
</evidence>
<dbReference type="PROSITE" id="PS51168">
    <property type="entry name" value="CHORISMATE_MUT_2"/>
    <property type="match status" value="1"/>
</dbReference>
<comment type="subcellular location">
    <subcellularLocation>
        <location evidence="2">Cytoplasm</location>
    </subcellularLocation>
</comment>
<comment type="pathway">
    <text evidence="2">Amino-acid biosynthesis; L-tyrosine biosynthesis; (4-hydroxyphenyl)pyruvate from prephenate (NAD(+) route): step 1/1.</text>
</comment>